<evidence type="ECO:0000313" key="1">
    <source>
        <dbReference type="EMBL" id="GAA3898564.1"/>
    </source>
</evidence>
<proteinExistence type="predicted"/>
<accession>A0ABP7LE50</accession>
<comment type="caution">
    <text evidence="1">The sequence shown here is derived from an EMBL/GenBank/DDBJ whole genome shotgun (WGS) entry which is preliminary data.</text>
</comment>
<gene>
    <name evidence="1" type="ORF">GCM10022244_05980</name>
</gene>
<protein>
    <submittedName>
        <fullName evidence="1">Uncharacterized protein</fullName>
    </submittedName>
</protein>
<sequence length="194" mass="19833">MTSAMSVTGRSLRELIDGAGERSLAAAGLACLDRCLPLLGRDLGDLLRPVWAAVARGDGPAWGESLAKARAELDGAAARAGEGDPAQAVRGMLAAAPAAWAAGDLRAWADACSATALVLHGRHDPAGVPDGLVERCRAGDAEGAGPLLAGELRRQQAVLEAVAHGPTGLRRARELSVEGGRVLRAVVSRRARTA</sequence>
<dbReference type="Proteomes" id="UP001501000">
    <property type="component" value="Unassembled WGS sequence"/>
</dbReference>
<reference evidence="2" key="1">
    <citation type="journal article" date="2019" name="Int. J. Syst. Evol. Microbiol.">
        <title>The Global Catalogue of Microorganisms (GCM) 10K type strain sequencing project: providing services to taxonomists for standard genome sequencing and annotation.</title>
        <authorList>
            <consortium name="The Broad Institute Genomics Platform"/>
            <consortium name="The Broad Institute Genome Sequencing Center for Infectious Disease"/>
            <person name="Wu L."/>
            <person name="Ma J."/>
        </authorList>
    </citation>
    <scope>NUCLEOTIDE SEQUENCE [LARGE SCALE GENOMIC DNA]</scope>
    <source>
        <strain evidence="2">JCM 16956</strain>
    </source>
</reference>
<keyword evidence="2" id="KW-1185">Reference proteome</keyword>
<name>A0ABP7LE50_9ACTN</name>
<dbReference type="RefSeq" id="WP_345278434.1">
    <property type="nucleotide sequence ID" value="NZ_BAABAJ010000002.1"/>
</dbReference>
<dbReference type="EMBL" id="BAABAJ010000002">
    <property type="protein sequence ID" value="GAA3898564.1"/>
    <property type="molecule type" value="Genomic_DNA"/>
</dbReference>
<organism evidence="1 2">
    <name type="scientific">Streptomyces gulbargensis</name>
    <dbReference type="NCBI Taxonomy" id="364901"/>
    <lineage>
        <taxon>Bacteria</taxon>
        <taxon>Bacillati</taxon>
        <taxon>Actinomycetota</taxon>
        <taxon>Actinomycetes</taxon>
        <taxon>Kitasatosporales</taxon>
        <taxon>Streptomycetaceae</taxon>
        <taxon>Streptomyces</taxon>
    </lineage>
</organism>
<evidence type="ECO:0000313" key="2">
    <source>
        <dbReference type="Proteomes" id="UP001501000"/>
    </source>
</evidence>